<organism evidence="3 4">
    <name type="scientific">Digitaria exilis</name>
    <dbReference type="NCBI Taxonomy" id="1010633"/>
    <lineage>
        <taxon>Eukaryota</taxon>
        <taxon>Viridiplantae</taxon>
        <taxon>Streptophyta</taxon>
        <taxon>Embryophyta</taxon>
        <taxon>Tracheophyta</taxon>
        <taxon>Spermatophyta</taxon>
        <taxon>Magnoliopsida</taxon>
        <taxon>Liliopsida</taxon>
        <taxon>Poales</taxon>
        <taxon>Poaceae</taxon>
        <taxon>PACMAD clade</taxon>
        <taxon>Panicoideae</taxon>
        <taxon>Panicodae</taxon>
        <taxon>Paniceae</taxon>
        <taxon>Anthephorinae</taxon>
        <taxon>Digitaria</taxon>
    </lineage>
</organism>
<gene>
    <name evidence="3" type="ORF">HU200_000442</name>
</gene>
<dbReference type="InterPro" id="IPR036047">
    <property type="entry name" value="F-box-like_dom_sf"/>
</dbReference>
<sequence length="1323" mass="143702">MDRLGSGHAQLAEDDAGVDRLSALPNDVLIRILASLGDAASAARTSVLAGRWRRLWTQLPELRFPSSPKHRPIASALLAHEAPLTCLDVRAEDAAAESVAAWLPVAARRLSGSLVFTNRVPEENDDLDAAGKERGAFELPCFGNATTVSLDLGWLGLAVPRAAGVFARLTELSLNHVRFHRPAVLGDAVSSRRCPCLEKLTVQHTLGLSDLTIRSNSVRHMELAYLRGLQQLTVDAPLLEHLSVVCCFYRDQIRPVANISARQVKELSVLKWAPPITIYDPGHPNLLVERKHEQSRRRRPFLFHSQTLTGGRAAGRWAPWRRSPEARSVSLEKKITSAAFPKPSSATSSPSSRPETAAARRSSPPGGAPSGDPLLSTSTSTNALSSGVSSPPERSRVSSPRTSAPAADSASRRATWRTTATPGTLDGWLRSPALDGLQELEFHYGFLRHSSGMPPLPPSARRFWPTLRVASFGACSFLDGDALQVPLLEQLSLMNVGISETSLHAFLAGCPSLQSLMLVESIGSCSRIRIVSRTLRSIGVRTFWREDRLQQLIIEDAPLVLVDRKQQQATTATSPLPSPKPSPAVGAMETVSTGKESILGEDDHISRLPDAILGDIVSLLPTRDSGRTRILSSRWRHIWRSAPLNVDTRGRPPFRRLIPAGEISGILSSHLGPGRRFSIPMCYLVGNGVDPAATLDVWLRSPALDGLKELEFHYSFLHQSSRMPPLPPSARRFWPTLRVASFGACAFPDGDAGGAPLNLPLLEQLSLMNVGISESSLHSMLAGCPALQSLVVTESIGSCSRIRIAEEGKQRQQPKTLYSSVPKTLAGGRASSQTWRHGDDLQRQEDRLPDAILEDIISLLPTKDGGRTQVLSSRWRPLWCSAPLNVDIPDWYLIPKQRLIRAGEISGILSSHLGPAGRRFSILTPYLEENKADPAATLDGWLRSPALDGLQELEFHYGFWSVHRKPPPPLPPSARRFSPTLRVASFGACSLPDGDDAGGVLQMPLLEQLSLKNVGISESSLHAMLAGCPALRSLMLTQVGSCSRIRIVSQSRQLDSSFLPPATSPAADVILTFSRARGKKIGAEGEDHISRLPDDILGDIISLLLTKDGARTQVLSSRWRHIWRSAPLNVELDQGHDLWRQIQSRQVAGILSSHPGPCRHFSFPIDYFAAADDDPTAATLDGWLRAPALDNLQELEILYLFWVPLRRANLQRPPLPASACRFSSTLRVASFGGCSFPDGDAAGGGALQLPHLKQLSLFNVRISERSLHGLLAGCPVLQSLVLAEDIAGCSCIRIAVQLQASHTQSHSPATLLLPTGAHAGNFI</sequence>
<feature type="compositionally biased region" description="Low complexity" evidence="1">
    <location>
        <begin position="336"/>
        <end position="421"/>
    </location>
</feature>
<protein>
    <recommendedName>
        <fullName evidence="2">F-box domain-containing protein</fullName>
    </recommendedName>
</protein>
<proteinExistence type="predicted"/>
<feature type="domain" description="F-box" evidence="2">
    <location>
        <begin position="1086"/>
        <end position="1142"/>
    </location>
</feature>
<evidence type="ECO:0000313" key="4">
    <source>
        <dbReference type="Proteomes" id="UP000636709"/>
    </source>
</evidence>
<dbReference type="InterPro" id="IPR055411">
    <property type="entry name" value="LRR_FXL15/At3g58940/PEG3-like"/>
</dbReference>
<dbReference type="PANTHER" id="PTHR32141">
    <property type="match status" value="1"/>
</dbReference>
<dbReference type="InterPro" id="IPR055302">
    <property type="entry name" value="F-box_dom-containing"/>
</dbReference>
<feature type="region of interest" description="Disordered" evidence="1">
    <location>
        <begin position="335"/>
        <end position="422"/>
    </location>
</feature>
<dbReference type="Proteomes" id="UP000636709">
    <property type="component" value="Unassembled WGS sequence"/>
</dbReference>
<dbReference type="Pfam" id="PF00646">
    <property type="entry name" value="F-box"/>
    <property type="match status" value="3"/>
</dbReference>
<dbReference type="SMART" id="SM00256">
    <property type="entry name" value="FBOX"/>
    <property type="match status" value="4"/>
</dbReference>
<dbReference type="EMBL" id="JACEFO010000065">
    <property type="protein sequence ID" value="KAF8783645.1"/>
    <property type="molecule type" value="Genomic_DNA"/>
</dbReference>
<dbReference type="SUPFAM" id="SSF52058">
    <property type="entry name" value="L domain-like"/>
    <property type="match status" value="2"/>
</dbReference>
<evidence type="ECO:0000313" key="3">
    <source>
        <dbReference type="EMBL" id="KAF8783645.1"/>
    </source>
</evidence>
<dbReference type="InterPro" id="IPR032675">
    <property type="entry name" value="LRR_dom_sf"/>
</dbReference>
<evidence type="ECO:0000259" key="2">
    <source>
        <dbReference type="PROSITE" id="PS50181"/>
    </source>
</evidence>
<comment type="caution">
    <text evidence="3">The sequence shown here is derived from an EMBL/GenBank/DDBJ whole genome shotgun (WGS) entry which is preliminary data.</text>
</comment>
<name>A0A835KVM7_9POAL</name>
<dbReference type="OrthoDB" id="1939276at2759"/>
<dbReference type="InterPro" id="IPR001810">
    <property type="entry name" value="F-box_dom"/>
</dbReference>
<dbReference type="CDD" id="cd22160">
    <property type="entry name" value="F-box_AtFBL13-like"/>
    <property type="match status" value="3"/>
</dbReference>
<dbReference type="InterPro" id="IPR053781">
    <property type="entry name" value="F-box_AtFBL13-like"/>
</dbReference>
<keyword evidence="4" id="KW-1185">Reference proteome</keyword>
<accession>A0A835KVM7</accession>
<dbReference type="Pfam" id="PF24758">
    <property type="entry name" value="LRR_At5g56370"/>
    <property type="match status" value="5"/>
</dbReference>
<evidence type="ECO:0000256" key="1">
    <source>
        <dbReference type="SAM" id="MobiDB-lite"/>
    </source>
</evidence>
<dbReference type="PROSITE" id="PS50181">
    <property type="entry name" value="FBOX"/>
    <property type="match status" value="1"/>
</dbReference>
<dbReference type="Gene3D" id="3.80.10.10">
    <property type="entry name" value="Ribonuclease Inhibitor"/>
    <property type="match status" value="2"/>
</dbReference>
<dbReference type="SUPFAM" id="SSF81383">
    <property type="entry name" value="F-box domain"/>
    <property type="match status" value="4"/>
</dbReference>
<dbReference type="PANTHER" id="PTHR32141:SF168">
    <property type="entry name" value="OS12G0595200 PROTEIN"/>
    <property type="match status" value="1"/>
</dbReference>
<reference evidence="3" key="1">
    <citation type="submission" date="2020-07" db="EMBL/GenBank/DDBJ databases">
        <title>Genome sequence and genetic diversity analysis of an under-domesticated orphan crop, white fonio (Digitaria exilis).</title>
        <authorList>
            <person name="Bennetzen J.L."/>
            <person name="Chen S."/>
            <person name="Ma X."/>
            <person name="Wang X."/>
            <person name="Yssel A.E.J."/>
            <person name="Chaluvadi S.R."/>
            <person name="Johnson M."/>
            <person name="Gangashetty P."/>
            <person name="Hamidou F."/>
            <person name="Sanogo M.D."/>
            <person name="Zwaenepoel A."/>
            <person name="Wallace J."/>
            <person name="Van De Peer Y."/>
            <person name="Van Deynze A."/>
        </authorList>
    </citation>
    <scope>NUCLEOTIDE SEQUENCE</scope>
    <source>
        <tissue evidence="3">Leaves</tissue>
    </source>
</reference>